<organism evidence="1 2">
    <name type="scientific">Lactiplantibacillus daowaiensis</name>
    <dbReference type="NCBI Taxonomy" id="2559918"/>
    <lineage>
        <taxon>Bacteria</taxon>
        <taxon>Bacillati</taxon>
        <taxon>Bacillota</taxon>
        <taxon>Bacilli</taxon>
        <taxon>Lactobacillales</taxon>
        <taxon>Lactobacillaceae</taxon>
        <taxon>Lactiplantibacillus</taxon>
    </lineage>
</organism>
<name>A0ABW1RX40_9LACO</name>
<dbReference type="EMBL" id="JBHSSC010000005">
    <property type="protein sequence ID" value="MFC6180011.1"/>
    <property type="molecule type" value="Genomic_DNA"/>
</dbReference>
<proteinExistence type="predicted"/>
<protein>
    <recommendedName>
        <fullName evidence="3">Phage Mu protein F like protein</fullName>
    </recommendedName>
</protein>
<gene>
    <name evidence="1" type="ORF">ACFP5Y_01965</name>
</gene>
<dbReference type="RefSeq" id="WP_137628179.1">
    <property type="nucleotide sequence ID" value="NZ_BJDJ01000006.1"/>
</dbReference>
<sequence length="309" mass="34531">MATTKQQELKRIKQLVKQDQQDGNQLAKFYRDALVMISAHLTTFYNNYATETGLTLTQVDQEVSQWDLEQFKLAVDAMVNDSNPDDALAKHLKLAYAQATISKRNMLGAMVSIGLAVASDQADQFGQQAIETSYRKTYQARTAKPVTDIKATIKPLKEYKSRIWLHNDQMAGRVQQVLYHGLQRGLSKQDWQQLTKFKSPSQPRENDNLASEANKVITQAQTLLKSVKADSDNQATLHSYSALGGHAVEMVLQPGHCGPCEELANEGPWLIDDAPHLPEDTHPGCRCSFVMVDNNGHMVRSLYDDLSLA</sequence>
<evidence type="ECO:0000313" key="2">
    <source>
        <dbReference type="Proteomes" id="UP001596282"/>
    </source>
</evidence>
<evidence type="ECO:0008006" key="3">
    <source>
        <dbReference type="Google" id="ProtNLM"/>
    </source>
</evidence>
<keyword evidence="2" id="KW-1185">Reference proteome</keyword>
<evidence type="ECO:0000313" key="1">
    <source>
        <dbReference type="EMBL" id="MFC6180011.1"/>
    </source>
</evidence>
<accession>A0ABW1RX40</accession>
<dbReference type="Proteomes" id="UP001596282">
    <property type="component" value="Unassembled WGS sequence"/>
</dbReference>
<reference evidence="2" key="1">
    <citation type="journal article" date="2019" name="Int. J. Syst. Evol. Microbiol.">
        <title>The Global Catalogue of Microorganisms (GCM) 10K type strain sequencing project: providing services to taxonomists for standard genome sequencing and annotation.</title>
        <authorList>
            <consortium name="The Broad Institute Genomics Platform"/>
            <consortium name="The Broad Institute Genome Sequencing Center for Infectious Disease"/>
            <person name="Wu L."/>
            <person name="Ma J."/>
        </authorList>
    </citation>
    <scope>NUCLEOTIDE SEQUENCE [LARGE SCALE GENOMIC DNA]</scope>
    <source>
        <strain evidence="2">CCM 8933</strain>
    </source>
</reference>
<comment type="caution">
    <text evidence="1">The sequence shown here is derived from an EMBL/GenBank/DDBJ whole genome shotgun (WGS) entry which is preliminary data.</text>
</comment>